<dbReference type="GO" id="GO:0016020">
    <property type="term" value="C:membrane"/>
    <property type="evidence" value="ECO:0007669"/>
    <property type="project" value="InterPro"/>
</dbReference>
<evidence type="ECO:0000256" key="1">
    <source>
        <dbReference type="ARBA" id="ARBA00023002"/>
    </source>
</evidence>
<comment type="caution">
    <text evidence="3">The sequence shown here is derived from an EMBL/GenBank/DDBJ whole genome shotgun (WGS) entry which is preliminary data.</text>
</comment>
<evidence type="ECO:0000313" key="4">
    <source>
        <dbReference type="Proteomes" id="UP000582231"/>
    </source>
</evidence>
<dbReference type="AlphaFoldDB" id="A0A852R3X0"/>
<dbReference type="NCBIfam" id="TIGR01679">
    <property type="entry name" value="bact_FAD_ox"/>
    <property type="match status" value="1"/>
</dbReference>
<dbReference type="InterPro" id="IPR006094">
    <property type="entry name" value="Oxid_FAD_bind_N"/>
</dbReference>
<dbReference type="Pfam" id="PF01565">
    <property type="entry name" value="FAD_binding_4"/>
    <property type="match status" value="1"/>
</dbReference>
<dbReference type="Proteomes" id="UP000582231">
    <property type="component" value="Unassembled WGS sequence"/>
</dbReference>
<feature type="domain" description="FAD-binding PCMH-type" evidence="2">
    <location>
        <begin position="9"/>
        <end position="175"/>
    </location>
</feature>
<dbReference type="InterPro" id="IPR007173">
    <property type="entry name" value="ALO_C"/>
</dbReference>
<dbReference type="Gene3D" id="1.10.45.10">
    <property type="entry name" value="Vanillyl-alcohol Oxidase, Chain A, domain 4"/>
    <property type="match status" value="1"/>
</dbReference>
<dbReference type="InterPro" id="IPR016169">
    <property type="entry name" value="FAD-bd_PCMH_sub2"/>
</dbReference>
<proteinExistence type="predicted"/>
<dbReference type="EMBL" id="JACCBF010000001">
    <property type="protein sequence ID" value="NYD29493.1"/>
    <property type="molecule type" value="Genomic_DNA"/>
</dbReference>
<organism evidence="3 4">
    <name type="scientific">Nocardioides kongjuensis</name>
    <dbReference type="NCBI Taxonomy" id="349522"/>
    <lineage>
        <taxon>Bacteria</taxon>
        <taxon>Bacillati</taxon>
        <taxon>Actinomycetota</taxon>
        <taxon>Actinomycetes</taxon>
        <taxon>Propionibacteriales</taxon>
        <taxon>Nocardioidaceae</taxon>
        <taxon>Nocardioides</taxon>
    </lineage>
</organism>
<dbReference type="InterPro" id="IPR036318">
    <property type="entry name" value="FAD-bd_PCMH-like_sf"/>
</dbReference>
<protein>
    <submittedName>
        <fullName evidence="3">L-gulonolactone oxidase</fullName>
        <ecNumber evidence="3">1.1.3.8</ecNumber>
    </submittedName>
</protein>
<dbReference type="PROSITE" id="PS51387">
    <property type="entry name" value="FAD_PCMH"/>
    <property type="match status" value="1"/>
</dbReference>
<dbReference type="Pfam" id="PF04030">
    <property type="entry name" value="ALO"/>
    <property type="match status" value="1"/>
</dbReference>
<accession>A0A852R3X0</accession>
<dbReference type="EC" id="1.1.3.8" evidence="3"/>
<keyword evidence="1 3" id="KW-0560">Oxidoreductase</keyword>
<dbReference type="InterPro" id="IPR010031">
    <property type="entry name" value="FAD_lactone_oxidase-like"/>
</dbReference>
<dbReference type="SUPFAM" id="SSF56176">
    <property type="entry name" value="FAD-binding/transporter-associated domain-like"/>
    <property type="match status" value="1"/>
</dbReference>
<evidence type="ECO:0000259" key="2">
    <source>
        <dbReference type="PROSITE" id="PS51387"/>
    </source>
</evidence>
<dbReference type="InterPro" id="IPR016171">
    <property type="entry name" value="Vanillyl_alc_oxidase_C-sub2"/>
</dbReference>
<gene>
    <name evidence="3" type="ORF">BJ958_001039</name>
</gene>
<dbReference type="Gene3D" id="3.30.43.10">
    <property type="entry name" value="Uridine Diphospho-n-acetylenolpyruvylglucosamine Reductase, domain 2"/>
    <property type="match status" value="1"/>
</dbReference>
<dbReference type="PIRSF" id="PIRSF000136">
    <property type="entry name" value="LGO_GLO"/>
    <property type="match status" value="1"/>
</dbReference>
<evidence type="ECO:0000313" key="3">
    <source>
        <dbReference type="EMBL" id="NYD29493.1"/>
    </source>
</evidence>
<dbReference type="Gene3D" id="3.30.70.2520">
    <property type="match status" value="1"/>
</dbReference>
<dbReference type="PANTHER" id="PTHR43762:SF1">
    <property type="entry name" value="D-ARABINONO-1,4-LACTONE OXIDASE"/>
    <property type="match status" value="1"/>
</dbReference>
<dbReference type="InterPro" id="IPR016166">
    <property type="entry name" value="FAD-bd_PCMH"/>
</dbReference>
<sequence>MWKNWTGDQSCTPARRALPSSVDEVVSTVRSAAERRQVVRVVGAGHAFGDNVVTDGTLVSLDRLTGLHHVDRVTGLVRVAAGTRLHDLNDLLDDHGLALANLGDINVQSTAGAISTATHGTGAKLGNLATLVESAELVTADGTVVEVAGDDLRAARVSVGALGVVTAYTLRTVPSFRLHERRDRLPLSQVLAELDAYADGNDHFELFVFPHADDALTKELNRTDEPISTRGRVGAYLDEVIVENRVLDLVCRAGRRYPSAIPRLNRAVTRLAGSSSRVDVSHRVFSSPRLVRFTETEWAFPREAVTEALTDVLAMIERRRFEVNFPLEVRFVAADTESMLSPSYGRPTAYIAAHAYAGMAWQEYFSAIEEIAAAYGARPHWGKRHTLGAEALRGLYPEFDAFLDVRKRFDPDGVFTNAHVERIFG</sequence>
<dbReference type="GO" id="GO:0071949">
    <property type="term" value="F:FAD binding"/>
    <property type="evidence" value="ECO:0007669"/>
    <property type="project" value="InterPro"/>
</dbReference>
<reference evidence="3 4" key="1">
    <citation type="submission" date="2020-07" db="EMBL/GenBank/DDBJ databases">
        <title>Sequencing the genomes of 1000 actinobacteria strains.</title>
        <authorList>
            <person name="Klenk H.-P."/>
        </authorList>
    </citation>
    <scope>NUCLEOTIDE SEQUENCE [LARGE SCALE GENOMIC DNA]</scope>
    <source>
        <strain evidence="3 4">DSM 19082</strain>
    </source>
</reference>
<name>A0A852R3X0_9ACTN</name>
<dbReference type="GO" id="GO:0050105">
    <property type="term" value="F:L-gulonolactone oxidase activity"/>
    <property type="evidence" value="ECO:0007669"/>
    <property type="project" value="UniProtKB-EC"/>
</dbReference>
<dbReference type="RefSeq" id="WP_179725861.1">
    <property type="nucleotide sequence ID" value="NZ_BAABEF010000001.1"/>
</dbReference>
<dbReference type="Gene3D" id="3.30.465.10">
    <property type="match status" value="1"/>
</dbReference>
<dbReference type="GO" id="GO:0080049">
    <property type="term" value="F:L-gulono-1,4-lactone dehydrogenase activity"/>
    <property type="evidence" value="ECO:0007669"/>
    <property type="project" value="TreeGrafter"/>
</dbReference>
<keyword evidence="4" id="KW-1185">Reference proteome</keyword>
<dbReference type="InterPro" id="IPR016167">
    <property type="entry name" value="FAD-bd_PCMH_sub1"/>
</dbReference>
<dbReference type="GO" id="GO:0003885">
    <property type="term" value="F:D-arabinono-1,4-lactone oxidase activity"/>
    <property type="evidence" value="ECO:0007669"/>
    <property type="project" value="InterPro"/>
</dbReference>
<dbReference type="PANTHER" id="PTHR43762">
    <property type="entry name" value="L-GULONOLACTONE OXIDASE"/>
    <property type="match status" value="1"/>
</dbReference>